<gene>
    <name evidence="2" type="ordered locus">Dde_4032</name>
</gene>
<evidence type="ECO:0000256" key="1">
    <source>
        <dbReference type="SAM" id="MobiDB-lite"/>
    </source>
</evidence>
<dbReference type="KEGG" id="dde:Dde_4032"/>
<dbReference type="Proteomes" id="UP000002710">
    <property type="component" value="Chromosome"/>
</dbReference>
<name>F9XXH0_OLEA2</name>
<proteinExistence type="predicted"/>
<dbReference type="HOGENOM" id="CLU_2511515_0_0_7"/>
<evidence type="ECO:0000313" key="2">
    <source>
        <dbReference type="EMBL" id="AEL79435.1"/>
    </source>
</evidence>
<keyword evidence="3" id="KW-1185">Reference proteome</keyword>
<reference evidence="2 3" key="1">
    <citation type="journal article" date="2011" name="J. Bacteriol.">
        <title>Complete genome sequence and updated annotation of Desulfovibrio alaskensis G20.</title>
        <authorList>
            <person name="Hauser L.J."/>
            <person name="Land M.L."/>
            <person name="Brown S.D."/>
            <person name="Larimer F."/>
            <person name="Keller K.L."/>
            <person name="Rapp-Giles B.J."/>
            <person name="Price M.N."/>
            <person name="Lin M."/>
            <person name="Bruce D.C."/>
            <person name="Detter J.C."/>
            <person name="Tapia R."/>
            <person name="Han C.S."/>
            <person name="Goodwin L.A."/>
            <person name="Cheng J.F."/>
            <person name="Pitluck S."/>
            <person name="Copeland A."/>
            <person name="Lucas S."/>
            <person name="Nolan M."/>
            <person name="Lapidus A.L."/>
            <person name="Palumbo A.V."/>
            <person name="Wall J.D."/>
        </authorList>
    </citation>
    <scope>NUCLEOTIDE SEQUENCE [LARGE SCALE GENOMIC DNA]</scope>
    <source>
        <strain evidence="3">ATCC BAA 1058 / DSM 17464 / G20</strain>
    </source>
</reference>
<sequence>MIEIRNLQFQPLTFQLGTEGSLHLGPRQKKSIARKDLSAEIQTAAKRGLVRITDLSTGGAPTQDEPAASKEAASEETKAAQTKRRK</sequence>
<dbReference type="RefSeq" id="WP_011367809.1">
    <property type="nucleotide sequence ID" value="NC_007519.1"/>
</dbReference>
<dbReference type="STRING" id="207559.Dde_4032"/>
<accession>F9XXH0</accession>
<organism evidence="2 3">
    <name type="scientific">Oleidesulfovibrio alaskensis (strain ATCC BAA-1058 / DSM 17464 / G20)</name>
    <name type="common">Desulfovibrio alaskensis</name>
    <dbReference type="NCBI Taxonomy" id="207559"/>
    <lineage>
        <taxon>Bacteria</taxon>
        <taxon>Pseudomonadati</taxon>
        <taxon>Thermodesulfobacteriota</taxon>
        <taxon>Desulfovibrionia</taxon>
        <taxon>Desulfovibrionales</taxon>
        <taxon>Desulfovibrionaceae</taxon>
        <taxon>Oleidesulfovibrio</taxon>
    </lineage>
</organism>
<dbReference type="EMBL" id="CP000112">
    <property type="protein sequence ID" value="AEL79435.1"/>
    <property type="molecule type" value="Genomic_DNA"/>
</dbReference>
<protein>
    <submittedName>
        <fullName evidence="2">Uncharacterized protein</fullName>
    </submittedName>
</protein>
<evidence type="ECO:0000313" key="3">
    <source>
        <dbReference type="Proteomes" id="UP000002710"/>
    </source>
</evidence>
<dbReference type="AlphaFoldDB" id="F9XXH0"/>
<feature type="region of interest" description="Disordered" evidence="1">
    <location>
        <begin position="54"/>
        <end position="86"/>
    </location>
</feature>